<dbReference type="InterPro" id="IPR045170">
    <property type="entry name" value="MTOX"/>
</dbReference>
<dbReference type="AlphaFoldDB" id="A0A8J4LUJ6"/>
<sequence>MSRLRPSSNGVRQVHSGCGQLVRSCRKVWMLSRNTSIPLHTSTSSFAPRAQVANAAGGRNVGDLSLSSATSTVLERRAADVAVLGSSCIAFAAAYSLARRGKKVVLIPDLGITAAYSAGDVYRPLHLPHPDDAMVSLSAEAAAYWRGLQAQAAGSGRQVVSETRSLDVSPLRRTVGAVKKGEGATQLLEGVEEVLGRLQDACKAAGVRLGTLRGDELSALFPPLRLSGGEVGLLQPEGGVLDSAAAQDLLITRGERQQAGGLMLRDRLVLRGWRDAGSHFVIRASGSLAPGALSFFEVEQILLAPEGWPRHALRLFGADAELQVVQSSSARCAGTTELSSLPIWRHFGWTPSVSDAGGSGSARGGKMGIDGPDQLLVVGGFPARLESPGGSSASFRLGLSLPDARSGAGEDFAADPWVWHPGAPDRPGLLSAHRQASRLLRGVGPPLLLQPHGFSSAPDYGAAAVAATPVSGVQREWGDVALHTATRDGWPVLGFLPGLEPGRFVFACTASCCDGSGSGRAATVTTDAAATAAADTAAACLPSGDGGSVHSAPVESVFGSGAKAFPTGARERNSSRDLQQPQSGSRIKQVKEPEEGQMMVGGWLLDGRPVLHDGYQLSPILAKMAVDLLCGVARLAEVDPERVDLNRPALAAHARTSEGSFDPWDGLGRWQDGSRFQGEMELEAAKARGMDVAEAREQMEAVARGAKMFGGDAAALEEDAKARRPVRGPQVPS</sequence>
<keyword evidence="4" id="KW-0274">FAD</keyword>
<dbReference type="Gene3D" id="3.50.50.60">
    <property type="entry name" value="FAD/NAD(P)-binding domain"/>
    <property type="match status" value="1"/>
</dbReference>
<proteinExistence type="inferred from homology"/>
<dbReference type="InterPro" id="IPR036188">
    <property type="entry name" value="FAD/NAD-bd_sf"/>
</dbReference>
<name>A0A8J4LUJ6_9CHLO</name>
<evidence type="ECO:0000256" key="6">
    <source>
        <dbReference type="SAM" id="MobiDB-lite"/>
    </source>
</evidence>
<evidence type="ECO:0000313" key="9">
    <source>
        <dbReference type="Proteomes" id="UP000747110"/>
    </source>
</evidence>
<evidence type="ECO:0000259" key="7">
    <source>
        <dbReference type="Pfam" id="PF01266"/>
    </source>
</evidence>
<dbReference type="Pfam" id="PF01266">
    <property type="entry name" value="DAO"/>
    <property type="match status" value="1"/>
</dbReference>
<feature type="region of interest" description="Disordered" evidence="6">
    <location>
        <begin position="560"/>
        <end position="593"/>
    </location>
</feature>
<comment type="caution">
    <text evidence="8">The sequence shown here is derived from an EMBL/GenBank/DDBJ whole genome shotgun (WGS) entry which is preliminary data.</text>
</comment>
<feature type="domain" description="FAD dependent oxidoreductase" evidence="7">
    <location>
        <begin position="80"/>
        <end position="332"/>
    </location>
</feature>
<keyword evidence="3" id="KW-0285">Flavoprotein</keyword>
<dbReference type="SUPFAM" id="SSF51905">
    <property type="entry name" value="FAD/NAD(P)-binding domain"/>
    <property type="match status" value="1"/>
</dbReference>
<dbReference type="Proteomes" id="UP000747110">
    <property type="component" value="Unassembled WGS sequence"/>
</dbReference>
<accession>A0A8J4LUJ6</accession>
<keyword evidence="9" id="KW-1185">Reference proteome</keyword>
<dbReference type="OrthoDB" id="538125at2759"/>
<dbReference type="InterPro" id="IPR006076">
    <property type="entry name" value="FAD-dep_OxRdtase"/>
</dbReference>
<dbReference type="Gene3D" id="3.30.9.10">
    <property type="entry name" value="D-Amino Acid Oxidase, subunit A, domain 2"/>
    <property type="match status" value="1"/>
</dbReference>
<evidence type="ECO:0000256" key="1">
    <source>
        <dbReference type="ARBA" id="ARBA00001974"/>
    </source>
</evidence>
<organism evidence="8 9">
    <name type="scientific">Volvox reticuliferus</name>
    <dbReference type="NCBI Taxonomy" id="1737510"/>
    <lineage>
        <taxon>Eukaryota</taxon>
        <taxon>Viridiplantae</taxon>
        <taxon>Chlorophyta</taxon>
        <taxon>core chlorophytes</taxon>
        <taxon>Chlorophyceae</taxon>
        <taxon>CS clade</taxon>
        <taxon>Chlamydomonadales</taxon>
        <taxon>Volvocaceae</taxon>
        <taxon>Volvox</taxon>
    </lineage>
</organism>
<keyword evidence="5" id="KW-0560">Oxidoreductase</keyword>
<dbReference type="EMBL" id="BNCP01000072">
    <property type="protein sequence ID" value="GIL92026.1"/>
    <property type="molecule type" value="Genomic_DNA"/>
</dbReference>
<feature type="compositionally biased region" description="Polar residues" evidence="6">
    <location>
        <begin position="576"/>
        <end position="586"/>
    </location>
</feature>
<dbReference type="GO" id="GO:0050660">
    <property type="term" value="F:flavin adenine dinucleotide binding"/>
    <property type="evidence" value="ECO:0007669"/>
    <property type="project" value="InterPro"/>
</dbReference>
<evidence type="ECO:0000313" key="8">
    <source>
        <dbReference type="EMBL" id="GIL92026.1"/>
    </source>
</evidence>
<dbReference type="PANTHER" id="PTHR10961:SF7">
    <property type="entry name" value="FAD DEPENDENT OXIDOREDUCTASE DOMAIN-CONTAINING PROTEIN"/>
    <property type="match status" value="1"/>
</dbReference>
<evidence type="ECO:0000256" key="3">
    <source>
        <dbReference type="ARBA" id="ARBA00022630"/>
    </source>
</evidence>
<dbReference type="PANTHER" id="PTHR10961">
    <property type="entry name" value="PEROXISOMAL SARCOSINE OXIDASE"/>
    <property type="match status" value="1"/>
</dbReference>
<comment type="cofactor">
    <cofactor evidence="1">
        <name>FAD</name>
        <dbReference type="ChEBI" id="CHEBI:57692"/>
    </cofactor>
</comment>
<evidence type="ECO:0000256" key="5">
    <source>
        <dbReference type="ARBA" id="ARBA00023002"/>
    </source>
</evidence>
<dbReference type="GO" id="GO:0008115">
    <property type="term" value="F:sarcosine oxidase activity"/>
    <property type="evidence" value="ECO:0007669"/>
    <property type="project" value="TreeGrafter"/>
</dbReference>
<reference evidence="8" key="1">
    <citation type="journal article" date="2021" name="Proc. Natl. Acad. Sci. U.S.A.">
        <title>Three genomes in the algal genus Volvox reveal the fate of a haploid sex-determining region after a transition to homothallism.</title>
        <authorList>
            <person name="Yamamoto K."/>
            <person name="Hamaji T."/>
            <person name="Kawai-Toyooka H."/>
            <person name="Matsuzaki R."/>
            <person name="Takahashi F."/>
            <person name="Nishimura Y."/>
            <person name="Kawachi M."/>
            <person name="Noguchi H."/>
            <person name="Minakuchi Y."/>
            <person name="Umen J.G."/>
            <person name="Toyoda A."/>
            <person name="Nozaki H."/>
        </authorList>
    </citation>
    <scope>NUCLEOTIDE SEQUENCE</scope>
    <source>
        <strain evidence="8">NIES-3786</strain>
    </source>
</reference>
<evidence type="ECO:0000256" key="4">
    <source>
        <dbReference type="ARBA" id="ARBA00022827"/>
    </source>
</evidence>
<evidence type="ECO:0000256" key="2">
    <source>
        <dbReference type="ARBA" id="ARBA00010989"/>
    </source>
</evidence>
<protein>
    <recommendedName>
        <fullName evidence="7">FAD dependent oxidoreductase domain-containing protein</fullName>
    </recommendedName>
</protein>
<gene>
    <name evidence="8" type="ORF">Vretifemale_19519</name>
</gene>
<comment type="similarity">
    <text evidence="2">Belongs to the MSOX/MTOX family.</text>
</comment>